<evidence type="ECO:0000256" key="6">
    <source>
        <dbReference type="ARBA" id="ARBA00023157"/>
    </source>
</evidence>
<keyword evidence="3 9" id="KW-0732">Signal</keyword>
<dbReference type="Pfam" id="PF00842">
    <property type="entry name" value="Ala_racemase_C"/>
    <property type="match status" value="1"/>
</dbReference>
<dbReference type="RefSeq" id="WP_090348077.1">
    <property type="nucleotide sequence ID" value="NZ_LT629751.1"/>
</dbReference>
<keyword evidence="6 9" id="KW-1015">Disulfide bond</keyword>
<dbReference type="SUPFAM" id="SSF51419">
    <property type="entry name" value="PLP-binding barrel"/>
    <property type="match status" value="1"/>
</dbReference>
<dbReference type="PRINTS" id="PR00992">
    <property type="entry name" value="ALARACEMASE"/>
</dbReference>
<proteinExistence type="inferred from homology"/>
<evidence type="ECO:0000256" key="11">
    <source>
        <dbReference type="PIRSR" id="PIRSR600821-52"/>
    </source>
</evidence>
<feature type="binding site" evidence="9 11">
    <location>
        <position position="350"/>
    </location>
    <ligand>
        <name>substrate</name>
    </ligand>
</feature>
<dbReference type="GO" id="GO:0030170">
    <property type="term" value="F:pyridoxal phosphate binding"/>
    <property type="evidence" value="ECO:0007669"/>
    <property type="project" value="UniProtKB-UniRule"/>
</dbReference>
<evidence type="ECO:0000256" key="4">
    <source>
        <dbReference type="ARBA" id="ARBA00022764"/>
    </source>
</evidence>
<organism evidence="13 14">
    <name type="scientific">Pseudomonas oryzae</name>
    <dbReference type="NCBI Taxonomy" id="1392877"/>
    <lineage>
        <taxon>Bacteria</taxon>
        <taxon>Pseudomonadati</taxon>
        <taxon>Pseudomonadota</taxon>
        <taxon>Gammaproteobacteria</taxon>
        <taxon>Pseudomonadales</taxon>
        <taxon>Pseudomonadaceae</taxon>
        <taxon>Pseudomonas</taxon>
    </lineage>
</organism>
<evidence type="ECO:0000259" key="12">
    <source>
        <dbReference type="SMART" id="SM01005"/>
    </source>
</evidence>
<keyword evidence="7 9" id="KW-0413">Isomerase</keyword>
<dbReference type="PROSITE" id="PS00395">
    <property type="entry name" value="ALANINE_RACEMASE"/>
    <property type="match status" value="1"/>
</dbReference>
<evidence type="ECO:0000256" key="9">
    <source>
        <dbReference type="HAMAP-Rule" id="MF_02212"/>
    </source>
</evidence>
<keyword evidence="5 9" id="KW-0663">Pyridoxal phosphate</keyword>
<dbReference type="STRING" id="1392877.SAMN05216221_1210"/>
<sequence length="415" mass="44610" precursor="true">MFKRSTLAVAVTLALLAGHGQAAPTLINASAAADAASATAQAANAWIEIDKVAFEHNIAELKKQVGARTQICAVMKADAYGHGIDLLMPSVIASGIPCIGVASNEEARIVRENGFGGRLMRVRTATLGEVQDAMRYDMEELVGDLEFAEKVAAAARAQGKTLRIHLGLNSAGISRNGLEMSTAEGKLAAVDIVNMPGLKVAGIMTHFPVEDRAEVLKGLEKFKEESAWVIKHGRLERSQLLLHCANSFTTLEVPEAHLDMVRPGGALYGDTVPSHTQYQRVMNFKSRVASVNEYPAGNKVGYDGTYTLTRDSRLANISVGYSDGYRRLFTNKAAVLINGHRAPVVGKVSMNTLMVDVTAIPDVHPGAEVVLFGRQGDAEITQGELEEFNDALLADLYTVWGNSNPKFLKPQQAAQ</sequence>
<dbReference type="PANTHER" id="PTHR30511:SF0">
    <property type="entry name" value="ALANINE RACEMASE, CATABOLIC-RELATED"/>
    <property type="match status" value="1"/>
</dbReference>
<dbReference type="SUPFAM" id="SSF50621">
    <property type="entry name" value="Alanine racemase C-terminal domain-like"/>
    <property type="match status" value="1"/>
</dbReference>
<gene>
    <name evidence="13" type="ORF">SAMN05216221_1210</name>
</gene>
<keyword evidence="14" id="KW-1185">Reference proteome</keyword>
<dbReference type="InterPro" id="IPR020622">
    <property type="entry name" value="Ala_racemase_pyridoxalP-BS"/>
</dbReference>
<evidence type="ECO:0000313" key="13">
    <source>
        <dbReference type="EMBL" id="SDS16432.1"/>
    </source>
</evidence>
<evidence type="ECO:0000256" key="7">
    <source>
        <dbReference type="ARBA" id="ARBA00023235"/>
    </source>
</evidence>
<dbReference type="InterPro" id="IPR009006">
    <property type="entry name" value="Ala_racemase/Decarboxylase_C"/>
</dbReference>
<dbReference type="GO" id="GO:0005829">
    <property type="term" value="C:cytosol"/>
    <property type="evidence" value="ECO:0007669"/>
    <property type="project" value="TreeGrafter"/>
</dbReference>
<feature type="active site" description="Proton acceptor" evidence="9">
    <location>
        <position position="76"/>
    </location>
</feature>
<comment type="subcellular location">
    <subcellularLocation>
        <location evidence="2 9">Periplasm</location>
    </subcellularLocation>
</comment>
<evidence type="ECO:0000256" key="10">
    <source>
        <dbReference type="PIRSR" id="PIRSR600821-50"/>
    </source>
</evidence>
<feature type="modified residue" description="N6-(pyridoxal phosphate)lysine" evidence="9 10">
    <location>
        <position position="76"/>
    </location>
</feature>
<comment type="catalytic activity">
    <reaction evidence="9">
        <text>L-lysine = D-lysine</text>
        <dbReference type="Rhea" id="RHEA:22864"/>
        <dbReference type="ChEBI" id="CHEBI:32551"/>
        <dbReference type="ChEBI" id="CHEBI:32557"/>
    </reaction>
</comment>
<dbReference type="EC" id="5.1.1.10" evidence="9"/>
<dbReference type="InterPro" id="IPR011079">
    <property type="entry name" value="Ala_racemase_C"/>
</dbReference>
<reference evidence="14" key="1">
    <citation type="submission" date="2016-10" db="EMBL/GenBank/DDBJ databases">
        <authorList>
            <person name="Varghese N."/>
            <person name="Submissions S."/>
        </authorList>
    </citation>
    <scope>NUCLEOTIDE SEQUENCE [LARGE SCALE GENOMIC DNA]</scope>
    <source>
        <strain evidence="14">KCTC 32247</strain>
    </source>
</reference>
<dbReference type="HAMAP" id="MF_02212">
    <property type="entry name" value="Bsr_racemase"/>
    <property type="match status" value="1"/>
</dbReference>
<dbReference type="InterPro" id="IPR000821">
    <property type="entry name" value="Ala_racemase"/>
</dbReference>
<dbReference type="InterPro" id="IPR029066">
    <property type="entry name" value="PLP-binding_barrel"/>
</dbReference>
<dbReference type="OrthoDB" id="9813814at2"/>
<feature type="binding site" evidence="9 11">
    <location>
        <position position="175"/>
    </location>
    <ligand>
        <name>substrate</name>
    </ligand>
</feature>
<dbReference type="NCBIfam" id="TIGR00492">
    <property type="entry name" value="alr"/>
    <property type="match status" value="1"/>
</dbReference>
<feature type="domain" description="Alanine racemase C-terminal" evidence="12">
    <location>
        <begin position="281"/>
        <end position="409"/>
    </location>
</feature>
<feature type="signal peptide" evidence="9">
    <location>
        <begin position="1"/>
        <end position="22"/>
    </location>
</feature>
<evidence type="ECO:0000256" key="1">
    <source>
        <dbReference type="ARBA" id="ARBA00001933"/>
    </source>
</evidence>
<dbReference type="SMART" id="SM01005">
    <property type="entry name" value="Ala_racemase_C"/>
    <property type="match status" value="1"/>
</dbReference>
<dbReference type="NCBIfam" id="NF009879">
    <property type="entry name" value="PRK13340.1-4"/>
    <property type="match status" value="1"/>
</dbReference>
<name>A0A1H1PYY2_9PSED</name>
<keyword evidence="4 9" id="KW-0574">Periplasm</keyword>
<evidence type="ECO:0000256" key="2">
    <source>
        <dbReference type="ARBA" id="ARBA00004418"/>
    </source>
</evidence>
<dbReference type="PANTHER" id="PTHR30511">
    <property type="entry name" value="ALANINE RACEMASE"/>
    <property type="match status" value="1"/>
</dbReference>
<evidence type="ECO:0000256" key="3">
    <source>
        <dbReference type="ARBA" id="ARBA00022729"/>
    </source>
</evidence>
<dbReference type="Proteomes" id="UP000243359">
    <property type="component" value="Chromosome I"/>
</dbReference>
<dbReference type="InterPro" id="IPR001608">
    <property type="entry name" value="Ala_racemase_N"/>
</dbReference>
<feature type="active site" description="Proton acceptor" evidence="9">
    <location>
        <position position="302"/>
    </location>
</feature>
<dbReference type="GO" id="GO:0042597">
    <property type="term" value="C:periplasmic space"/>
    <property type="evidence" value="ECO:0007669"/>
    <property type="project" value="UniProtKB-SubCell"/>
</dbReference>
<comment type="cofactor">
    <cofactor evidence="1 9 10">
        <name>pyridoxal 5'-phosphate</name>
        <dbReference type="ChEBI" id="CHEBI:597326"/>
    </cofactor>
</comment>
<dbReference type="Pfam" id="PF01168">
    <property type="entry name" value="Ala_racemase_N"/>
    <property type="match status" value="1"/>
</dbReference>
<evidence type="ECO:0000256" key="5">
    <source>
        <dbReference type="ARBA" id="ARBA00022898"/>
    </source>
</evidence>
<dbReference type="InterPro" id="IPR043698">
    <property type="entry name" value="Racemase_Bsr/Lyr"/>
</dbReference>
<accession>A0A1H1PYY2</accession>
<comment type="catalytic activity">
    <reaction evidence="9">
        <text>an L-alpha-amino acid = a D-alpha-amino acid</text>
        <dbReference type="Rhea" id="RHEA:18317"/>
        <dbReference type="ChEBI" id="CHEBI:59869"/>
        <dbReference type="ChEBI" id="CHEBI:59871"/>
        <dbReference type="EC" id="5.1.1.10"/>
    </reaction>
</comment>
<dbReference type="CDD" id="cd06826">
    <property type="entry name" value="PLPDE_III_AR2"/>
    <property type="match status" value="1"/>
</dbReference>
<comment type="catalytic activity">
    <reaction evidence="9">
        <text>L-arginine = D-arginine</text>
        <dbReference type="Rhea" id="RHEA:18069"/>
        <dbReference type="ChEBI" id="CHEBI:32682"/>
        <dbReference type="ChEBI" id="CHEBI:32689"/>
    </reaction>
</comment>
<evidence type="ECO:0000256" key="8">
    <source>
        <dbReference type="ARBA" id="ARBA00023456"/>
    </source>
</evidence>
<dbReference type="EMBL" id="LT629751">
    <property type="protein sequence ID" value="SDS16432.1"/>
    <property type="molecule type" value="Genomic_DNA"/>
</dbReference>
<evidence type="ECO:0000313" key="14">
    <source>
        <dbReference type="Proteomes" id="UP000243359"/>
    </source>
</evidence>
<dbReference type="GO" id="GO:0030632">
    <property type="term" value="P:D-alanine biosynthetic process"/>
    <property type="evidence" value="ECO:0007669"/>
    <property type="project" value="TreeGrafter"/>
</dbReference>
<protein>
    <recommendedName>
        <fullName evidence="9">Broad specificity amino-acid racemase</fullName>
        <ecNumber evidence="9">5.1.1.10</ecNumber>
    </recommendedName>
</protein>
<feature type="chain" id="PRO_5026408298" description="Broad specificity amino-acid racemase" evidence="9">
    <location>
        <begin position="23"/>
        <end position="415"/>
    </location>
</feature>
<comment type="similarity">
    <text evidence="8 9">Belongs to the alanine racemase family. Bsr subfamily.</text>
</comment>
<feature type="disulfide bond" evidence="9">
    <location>
        <begin position="72"/>
        <end position="98"/>
    </location>
</feature>
<dbReference type="GO" id="GO:0008784">
    <property type="term" value="F:alanine racemase activity"/>
    <property type="evidence" value="ECO:0007669"/>
    <property type="project" value="InterPro"/>
</dbReference>
<dbReference type="Gene3D" id="2.40.37.10">
    <property type="entry name" value="Lyase, Ornithine Decarboxylase, Chain A, domain 1"/>
    <property type="match status" value="1"/>
</dbReference>
<dbReference type="Gene3D" id="3.20.20.10">
    <property type="entry name" value="Alanine racemase"/>
    <property type="match status" value="1"/>
</dbReference>
<comment type="function">
    <text evidence="9">Amino-acid racemase able to utilize a broad range of substrates.</text>
</comment>
<dbReference type="AlphaFoldDB" id="A0A1H1PYY2"/>